<proteinExistence type="predicted"/>
<evidence type="ECO:0000313" key="2">
    <source>
        <dbReference type="Proteomes" id="UP001430953"/>
    </source>
</evidence>
<comment type="caution">
    <text evidence="1">The sequence shown here is derived from an EMBL/GenBank/DDBJ whole genome shotgun (WGS) entry which is preliminary data.</text>
</comment>
<dbReference type="AlphaFoldDB" id="A0AAW2EUU7"/>
<evidence type="ECO:0000313" key="1">
    <source>
        <dbReference type="EMBL" id="KAL0106630.1"/>
    </source>
</evidence>
<protein>
    <submittedName>
        <fullName evidence="1">Uncharacterized protein</fullName>
    </submittedName>
</protein>
<name>A0AAW2EUU7_9HYME</name>
<reference evidence="1 2" key="1">
    <citation type="submission" date="2023-03" db="EMBL/GenBank/DDBJ databases">
        <title>High recombination rates correlate with genetic variation in Cardiocondyla obscurior ants.</title>
        <authorList>
            <person name="Errbii M."/>
        </authorList>
    </citation>
    <scope>NUCLEOTIDE SEQUENCE [LARGE SCALE GENOMIC DNA]</scope>
    <source>
        <strain evidence="1">Alpha-2009</strain>
        <tissue evidence="1">Whole body</tissue>
    </source>
</reference>
<keyword evidence="2" id="KW-1185">Reference proteome</keyword>
<gene>
    <name evidence="1" type="ORF">PUN28_016367</name>
</gene>
<feature type="non-terminal residue" evidence="1">
    <location>
        <position position="110"/>
    </location>
</feature>
<dbReference type="Proteomes" id="UP001430953">
    <property type="component" value="Unassembled WGS sequence"/>
</dbReference>
<dbReference type="EMBL" id="JADYXP020000018">
    <property type="protein sequence ID" value="KAL0106630.1"/>
    <property type="molecule type" value="Genomic_DNA"/>
</dbReference>
<organism evidence="1 2">
    <name type="scientific">Cardiocondyla obscurior</name>
    <dbReference type="NCBI Taxonomy" id="286306"/>
    <lineage>
        <taxon>Eukaryota</taxon>
        <taxon>Metazoa</taxon>
        <taxon>Ecdysozoa</taxon>
        <taxon>Arthropoda</taxon>
        <taxon>Hexapoda</taxon>
        <taxon>Insecta</taxon>
        <taxon>Pterygota</taxon>
        <taxon>Neoptera</taxon>
        <taxon>Endopterygota</taxon>
        <taxon>Hymenoptera</taxon>
        <taxon>Apocrita</taxon>
        <taxon>Aculeata</taxon>
        <taxon>Formicoidea</taxon>
        <taxon>Formicidae</taxon>
        <taxon>Myrmicinae</taxon>
        <taxon>Cardiocondyla</taxon>
    </lineage>
</organism>
<accession>A0AAW2EUU7</accession>
<sequence length="110" mass="12431">MTMILQPCGFISMAAENPGNLLNTAYRSRSFHLPSARRALKTGILFERVYNTGQHMAQYAPYADESPATFPPEKRISLKTHASDQTTPFLFLSNNSRNDYETDAIQKYVP</sequence>